<evidence type="ECO:0000313" key="1">
    <source>
        <dbReference type="EMBL" id="QDX91084.1"/>
    </source>
</evidence>
<dbReference type="InterPro" id="IPR028985">
    <property type="entry name" value="Bacillus_phage_prot-like"/>
</dbReference>
<proteinExistence type="predicted"/>
<reference evidence="1 2" key="1">
    <citation type="submission" date="2018-11" db="EMBL/GenBank/DDBJ databases">
        <title>Phylogenetic determinants of toxin gene distribution in genomes of Brevibacillus laterosporus.</title>
        <authorList>
            <person name="Glare T.R."/>
            <person name="Durrant A."/>
            <person name="Berry C."/>
            <person name="Palma L."/>
            <person name="Ormskirk M."/>
            <person name="Cox M.O."/>
        </authorList>
    </citation>
    <scope>NUCLEOTIDE SEQUENCE [LARGE SCALE GENOMIC DNA]</scope>
    <source>
        <strain evidence="1 2">1821L</strain>
        <plasmid evidence="1 2">p1821L02</plasmid>
    </source>
</reference>
<evidence type="ECO:0008006" key="3">
    <source>
        <dbReference type="Google" id="ProtNLM"/>
    </source>
</evidence>
<gene>
    <name evidence="1" type="ORF">EEL30_00990</name>
</gene>
<organism evidence="1 2">
    <name type="scientific">Brevibacillus laterosporus</name>
    <name type="common">Bacillus laterosporus</name>
    <dbReference type="NCBI Taxonomy" id="1465"/>
    <lineage>
        <taxon>Bacteria</taxon>
        <taxon>Bacillati</taxon>
        <taxon>Bacillota</taxon>
        <taxon>Bacilli</taxon>
        <taxon>Bacillales</taxon>
        <taxon>Paenibacillaceae</taxon>
        <taxon>Brevibacillus</taxon>
    </lineage>
</organism>
<name>A0A518V282_BRELA</name>
<dbReference type="EMBL" id="CP033462">
    <property type="protein sequence ID" value="QDX91084.1"/>
    <property type="molecule type" value="Genomic_DNA"/>
</dbReference>
<geneLocation type="plasmid" evidence="1 2">
    <name>p1821L02</name>
</geneLocation>
<sequence length="119" mass="13336">MSREIDAKVAELLGCEREEKQIGITVNGYIVGNTWHSSIPDFSTSCSEMLLLMEEARKQGLHFKITQYESSYMVIVGEKSGESFSLICSEKHTRLPTAVALAYLKAKGVDITLYLEDKK</sequence>
<keyword evidence="1" id="KW-0614">Plasmid</keyword>
<keyword evidence="2" id="KW-1185">Reference proteome</keyword>
<protein>
    <recommendedName>
        <fullName evidence="3">Phage ABA sandwich domain-containing protein</fullName>
    </recommendedName>
</protein>
<accession>A0A518V282</accession>
<dbReference type="AlphaFoldDB" id="A0A518V282"/>
<dbReference type="Proteomes" id="UP000319432">
    <property type="component" value="Plasmid p1821L02"/>
</dbReference>
<evidence type="ECO:0000313" key="2">
    <source>
        <dbReference type="Proteomes" id="UP000319432"/>
    </source>
</evidence>
<dbReference type="Gene3D" id="3.30.2120.10">
    <property type="entry name" value="Bacillus phage protein-like"/>
    <property type="match status" value="1"/>
</dbReference>